<dbReference type="PANTHER" id="PTHR43289:SF34">
    <property type="entry name" value="SERINE_THREONINE-PROTEIN KINASE YBDM-RELATED"/>
    <property type="match status" value="1"/>
</dbReference>
<dbReference type="InterPro" id="IPR017441">
    <property type="entry name" value="Protein_kinase_ATP_BS"/>
</dbReference>
<evidence type="ECO:0000313" key="7">
    <source>
        <dbReference type="EMBL" id="QSX30331.1"/>
    </source>
</evidence>
<dbReference type="Proteomes" id="UP000663281">
    <property type="component" value="Chromosome"/>
</dbReference>
<keyword evidence="8" id="KW-1185">Reference proteome</keyword>
<dbReference type="InterPro" id="IPR000719">
    <property type="entry name" value="Prot_kinase_dom"/>
</dbReference>
<dbReference type="AlphaFoldDB" id="A0A975AL25"/>
<proteinExistence type="predicted"/>
<gene>
    <name evidence="7" type="ORF">JYB88_01310</name>
</gene>
<dbReference type="PROSITE" id="PS50011">
    <property type="entry name" value="PROTEIN_KINASE_DOM"/>
    <property type="match status" value="1"/>
</dbReference>
<dbReference type="CDD" id="cd14014">
    <property type="entry name" value="STKc_PknB_like"/>
    <property type="match status" value="1"/>
</dbReference>
<organism evidence="7 8">
    <name type="scientific">Shewanella cyperi</name>
    <dbReference type="NCBI Taxonomy" id="2814292"/>
    <lineage>
        <taxon>Bacteria</taxon>
        <taxon>Pseudomonadati</taxon>
        <taxon>Pseudomonadota</taxon>
        <taxon>Gammaproteobacteria</taxon>
        <taxon>Alteromonadales</taxon>
        <taxon>Shewanellaceae</taxon>
        <taxon>Shewanella</taxon>
    </lineage>
</organism>
<evidence type="ECO:0000256" key="1">
    <source>
        <dbReference type="ARBA" id="ARBA00022679"/>
    </source>
</evidence>
<feature type="domain" description="Protein kinase" evidence="6">
    <location>
        <begin position="81"/>
        <end position="345"/>
    </location>
</feature>
<dbReference type="PROSITE" id="PS00107">
    <property type="entry name" value="PROTEIN_KINASE_ATP"/>
    <property type="match status" value="1"/>
</dbReference>
<evidence type="ECO:0000256" key="5">
    <source>
        <dbReference type="PROSITE-ProRule" id="PRU10141"/>
    </source>
</evidence>
<dbReference type="SMART" id="SM00220">
    <property type="entry name" value="S_TKc"/>
    <property type="match status" value="1"/>
</dbReference>
<dbReference type="InterPro" id="IPR011009">
    <property type="entry name" value="Kinase-like_dom_sf"/>
</dbReference>
<evidence type="ECO:0000256" key="3">
    <source>
        <dbReference type="ARBA" id="ARBA00022777"/>
    </source>
</evidence>
<dbReference type="InterPro" id="IPR019734">
    <property type="entry name" value="TPR_rpt"/>
</dbReference>
<evidence type="ECO:0000259" key="6">
    <source>
        <dbReference type="PROSITE" id="PS50011"/>
    </source>
</evidence>
<dbReference type="EMBL" id="CP071504">
    <property type="protein sequence ID" value="QSX30331.1"/>
    <property type="molecule type" value="Genomic_DNA"/>
</dbReference>
<feature type="binding site" evidence="5">
    <location>
        <position position="112"/>
    </location>
    <ligand>
        <name>ATP</name>
        <dbReference type="ChEBI" id="CHEBI:30616"/>
    </ligand>
</feature>
<protein>
    <submittedName>
        <fullName evidence="7">Protein kinase</fullName>
    </submittedName>
</protein>
<dbReference type="GO" id="GO:0004674">
    <property type="term" value="F:protein serine/threonine kinase activity"/>
    <property type="evidence" value="ECO:0007669"/>
    <property type="project" value="TreeGrafter"/>
</dbReference>
<keyword evidence="1" id="KW-0808">Transferase</keyword>
<dbReference type="SUPFAM" id="SSF56112">
    <property type="entry name" value="Protein kinase-like (PK-like)"/>
    <property type="match status" value="1"/>
</dbReference>
<dbReference type="Gene3D" id="3.30.200.20">
    <property type="entry name" value="Phosphorylase Kinase, domain 1"/>
    <property type="match status" value="1"/>
</dbReference>
<dbReference type="Pfam" id="PF13181">
    <property type="entry name" value="TPR_8"/>
    <property type="match status" value="1"/>
</dbReference>
<dbReference type="InterPro" id="IPR008271">
    <property type="entry name" value="Ser/Thr_kinase_AS"/>
</dbReference>
<keyword evidence="3 7" id="KW-0418">Kinase</keyword>
<name>A0A975AL25_9GAMM</name>
<dbReference type="Pfam" id="PF13424">
    <property type="entry name" value="TPR_12"/>
    <property type="match status" value="1"/>
</dbReference>
<sequence>MAELKRIKALFDSCIELPASERTAFLNRSNCIDAERQQVLRMLDHAGAATTVLTGQARDLISNQLRELGSQLTPGQQLGPYKIIEKIGTGGMGVVFLAERADGQYEQKVAIKLAPAMVAGEDQQHFTTERQLLAKLQHPHIAMLLDGGLTDDARPFLVMEFVEGQNLREYCLGNKLSVAERLELFLRVCDAVSYAHNHLIIHCDLKPENVLVNKTGLVKLLDFGTSRMLNQGHDRDSAAHLLAMTLSCASPEQIRGEQPTTATDVYGLGSLLYQLLTGEAPLPVDRDNMSATLEHICQTKPRTPSTLYRSIPKDLDNIVLKALAKRPEDRYASVGELAWDIKRFLTGHTVSATKNTPGYRFGKLLGRHPLASLLTSALAIAMTTGLVVTAKLNRSLTEQRDELIRTQVSLQQQTHTADKVIELLTDMFDAASPENAQGEAISIDKLVNSAITKTRNTLSQQPEVKSRLLGVLSKVQNNLGQDQQAVALMEEAFKLKQQNGGQPTLVDVAELGSAYASAGQFDEALSYLRRGEQMAQAPGVSEKDKALVDYHLGTYFEMQSQFAQALDYLGKADAYWQQHPSPQDTMPLDVRFHLAYVHYYAEEYTQAIDILSALLTDTERLFGANHPQNLDTLRMLSNCYRHLGDYAKAETAIVRAYQLAHRILEPDSQLNQSVTQSYAYLLTDQGRYQEEIEILNQELARDLTNPITLGNYHSDRGQAHLELGNFQASKDDFEQALTLLSPHYADSTLKTFPARLFLAYSRSFLGEAAIADGALEELYAQAEQQFQKGDYNLGLVSLLQGAVALNNHDLEKANSKLQAAKVIFETHFPPDHVAHVTLLRIEGDYYLAAQQWQEAHKVLGRAWELAEKYHPPGSVEGQLIRLKDAQALWYLGETNKAREITAEAAPLLQAKLQSGSQYLPIAEQTRRLVGIDQGKLPSAE</sequence>
<dbReference type="Pfam" id="PF00069">
    <property type="entry name" value="Pkinase"/>
    <property type="match status" value="1"/>
</dbReference>
<dbReference type="GO" id="GO:0005524">
    <property type="term" value="F:ATP binding"/>
    <property type="evidence" value="ECO:0007669"/>
    <property type="project" value="UniProtKB-UniRule"/>
</dbReference>
<dbReference type="RefSeq" id="WP_207325203.1">
    <property type="nucleotide sequence ID" value="NZ_CP071504.1"/>
</dbReference>
<evidence type="ECO:0000256" key="2">
    <source>
        <dbReference type="ARBA" id="ARBA00022741"/>
    </source>
</evidence>
<dbReference type="SMART" id="SM00028">
    <property type="entry name" value="TPR"/>
    <property type="match status" value="5"/>
</dbReference>
<evidence type="ECO:0000313" key="8">
    <source>
        <dbReference type="Proteomes" id="UP000663281"/>
    </source>
</evidence>
<dbReference type="InterPro" id="IPR011990">
    <property type="entry name" value="TPR-like_helical_dom_sf"/>
</dbReference>
<dbReference type="Gene3D" id="1.25.40.10">
    <property type="entry name" value="Tetratricopeptide repeat domain"/>
    <property type="match status" value="3"/>
</dbReference>
<dbReference type="SUPFAM" id="SSF48452">
    <property type="entry name" value="TPR-like"/>
    <property type="match status" value="4"/>
</dbReference>
<dbReference type="KEGG" id="scyp:JYB88_01310"/>
<accession>A0A975AL25</accession>
<dbReference type="Gene3D" id="1.10.510.10">
    <property type="entry name" value="Transferase(Phosphotransferase) domain 1"/>
    <property type="match status" value="1"/>
</dbReference>
<reference evidence="7 8" key="1">
    <citation type="submission" date="2021-03" db="EMBL/GenBank/DDBJ databases">
        <title>Novel species identification of genus Shewanella.</title>
        <authorList>
            <person name="Liu G."/>
            <person name="Zhang Q."/>
        </authorList>
    </citation>
    <scope>NUCLEOTIDE SEQUENCE [LARGE SCALE GENOMIC DNA]</scope>
    <source>
        <strain evidence="7 8">FJAT-53726</strain>
    </source>
</reference>
<keyword evidence="4 5" id="KW-0067">ATP-binding</keyword>
<dbReference type="PANTHER" id="PTHR43289">
    <property type="entry name" value="MITOGEN-ACTIVATED PROTEIN KINASE KINASE KINASE 20-RELATED"/>
    <property type="match status" value="1"/>
</dbReference>
<evidence type="ECO:0000256" key="4">
    <source>
        <dbReference type="ARBA" id="ARBA00022840"/>
    </source>
</evidence>
<keyword evidence="2 5" id="KW-0547">Nucleotide-binding</keyword>
<dbReference type="PROSITE" id="PS00108">
    <property type="entry name" value="PROTEIN_KINASE_ST"/>
    <property type="match status" value="1"/>
</dbReference>